<feature type="domain" description="Ketosynthase family 3 (KS3)" evidence="11">
    <location>
        <begin position="33"/>
        <end position="459"/>
    </location>
</feature>
<dbReference type="PROSITE" id="PS00012">
    <property type="entry name" value="PHOSPHOPANTETHEINE"/>
    <property type="match status" value="1"/>
</dbReference>
<dbReference type="Pfam" id="PF14765">
    <property type="entry name" value="PS-DH"/>
    <property type="match status" value="1"/>
</dbReference>
<dbReference type="PROSITE" id="PS00606">
    <property type="entry name" value="KS3_1"/>
    <property type="match status" value="2"/>
</dbReference>
<dbReference type="InterPro" id="IPR018201">
    <property type="entry name" value="Ketoacyl_synth_AS"/>
</dbReference>
<feature type="active site" description="Proton acceptor; for dehydratase activity" evidence="9">
    <location>
        <position position="974"/>
    </location>
</feature>
<dbReference type="Pfam" id="PF00109">
    <property type="entry name" value="ketoacyl-synt"/>
    <property type="match status" value="2"/>
</dbReference>
<dbReference type="Pfam" id="PF22953">
    <property type="entry name" value="SpnB_Rossmann"/>
    <property type="match status" value="1"/>
</dbReference>
<dbReference type="InterPro" id="IPR013968">
    <property type="entry name" value="PKS_KR"/>
</dbReference>
<dbReference type="PANTHER" id="PTHR43775">
    <property type="entry name" value="FATTY ACID SYNTHASE"/>
    <property type="match status" value="1"/>
</dbReference>
<evidence type="ECO:0000313" key="14">
    <source>
        <dbReference type="Proteomes" id="UP001596004"/>
    </source>
</evidence>
<dbReference type="SMART" id="SM00823">
    <property type="entry name" value="PKS_PP"/>
    <property type="match status" value="1"/>
</dbReference>
<evidence type="ECO:0000256" key="4">
    <source>
        <dbReference type="ARBA" id="ARBA00022553"/>
    </source>
</evidence>
<dbReference type="Pfam" id="PF00698">
    <property type="entry name" value="Acyl_transf_1"/>
    <property type="match status" value="1"/>
</dbReference>
<evidence type="ECO:0000256" key="1">
    <source>
        <dbReference type="ARBA" id="ARBA00001957"/>
    </source>
</evidence>
<proteinExistence type="predicted"/>
<dbReference type="InterPro" id="IPR042104">
    <property type="entry name" value="PKS_dehydratase_sf"/>
</dbReference>
<dbReference type="Gene3D" id="1.10.1200.10">
    <property type="entry name" value="ACP-like"/>
    <property type="match status" value="1"/>
</dbReference>
<dbReference type="SMART" id="SM00825">
    <property type="entry name" value="PKS_KS"/>
    <property type="match status" value="2"/>
</dbReference>
<dbReference type="InterPro" id="IPR014031">
    <property type="entry name" value="Ketoacyl_synth_C"/>
</dbReference>
<feature type="domain" description="PKS/mFAS DH" evidence="12">
    <location>
        <begin position="942"/>
        <end position="1217"/>
    </location>
</feature>
<comment type="caution">
    <text evidence="13">The sequence shown here is derived from an EMBL/GenBank/DDBJ whole genome shotgun (WGS) entry which is preliminary data.</text>
</comment>
<evidence type="ECO:0000256" key="9">
    <source>
        <dbReference type="PROSITE-ProRule" id="PRU01363"/>
    </source>
</evidence>
<dbReference type="SMART" id="SM00826">
    <property type="entry name" value="PKS_DH"/>
    <property type="match status" value="1"/>
</dbReference>
<dbReference type="InterPro" id="IPR020807">
    <property type="entry name" value="PKS_DH"/>
</dbReference>
<dbReference type="Gene3D" id="3.40.47.10">
    <property type="match status" value="2"/>
</dbReference>
<dbReference type="InterPro" id="IPR020841">
    <property type="entry name" value="PKS_Beta-ketoAc_synthase_dom"/>
</dbReference>
<evidence type="ECO:0000259" key="11">
    <source>
        <dbReference type="PROSITE" id="PS52004"/>
    </source>
</evidence>
<evidence type="ECO:0000259" key="10">
    <source>
        <dbReference type="PROSITE" id="PS50075"/>
    </source>
</evidence>
<keyword evidence="5" id="KW-0808">Transferase</keyword>
<dbReference type="Pfam" id="PF00550">
    <property type="entry name" value="PP-binding"/>
    <property type="match status" value="1"/>
</dbReference>
<dbReference type="RefSeq" id="WP_380851678.1">
    <property type="nucleotide sequence ID" value="NZ_JBHSFP010000054.1"/>
</dbReference>
<dbReference type="PROSITE" id="PS52019">
    <property type="entry name" value="PKS_MFAS_DH"/>
    <property type="match status" value="1"/>
</dbReference>
<dbReference type="InterPro" id="IPR014043">
    <property type="entry name" value="Acyl_transferase_dom"/>
</dbReference>
<dbReference type="SUPFAM" id="SSF52151">
    <property type="entry name" value="FabD/lysophospholipase-like"/>
    <property type="match status" value="1"/>
</dbReference>
<dbReference type="InterPro" id="IPR049551">
    <property type="entry name" value="PKS_DH_C"/>
</dbReference>
<dbReference type="CDD" id="cd00833">
    <property type="entry name" value="PKS"/>
    <property type="match status" value="2"/>
</dbReference>
<dbReference type="InterPro" id="IPR016039">
    <property type="entry name" value="Thiolase-like"/>
</dbReference>
<dbReference type="Gene3D" id="3.30.70.3290">
    <property type="match status" value="1"/>
</dbReference>
<feature type="non-terminal residue" evidence="13">
    <location>
        <position position="2085"/>
    </location>
</feature>
<evidence type="ECO:0000256" key="8">
    <source>
        <dbReference type="ARBA" id="ARBA00023315"/>
    </source>
</evidence>
<name>A0ABV9CV46_9ACTN</name>
<dbReference type="CDD" id="cd08956">
    <property type="entry name" value="KR_3_FAS_SDR_x"/>
    <property type="match status" value="1"/>
</dbReference>
<protein>
    <submittedName>
        <fullName evidence="13">SDR family NAD(P)-dependent oxidoreductase</fullName>
    </submittedName>
</protein>
<evidence type="ECO:0000256" key="2">
    <source>
        <dbReference type="ARBA" id="ARBA00004792"/>
    </source>
</evidence>
<keyword evidence="14" id="KW-1185">Reference proteome</keyword>
<organism evidence="13 14">
    <name type="scientific">Sphaerisporangium dianthi</name>
    <dbReference type="NCBI Taxonomy" id="1436120"/>
    <lineage>
        <taxon>Bacteria</taxon>
        <taxon>Bacillati</taxon>
        <taxon>Actinomycetota</taxon>
        <taxon>Actinomycetes</taxon>
        <taxon>Streptosporangiales</taxon>
        <taxon>Streptosporangiaceae</taxon>
        <taxon>Sphaerisporangium</taxon>
    </lineage>
</organism>
<evidence type="ECO:0000256" key="6">
    <source>
        <dbReference type="ARBA" id="ARBA00023194"/>
    </source>
</evidence>
<dbReference type="EMBL" id="JBHSFP010000054">
    <property type="protein sequence ID" value="MFC4536710.1"/>
    <property type="molecule type" value="Genomic_DNA"/>
</dbReference>
<sequence>MAIESELVEYLRRVTTDLRQAHRRIRSLEAAADEPIAVIGMACRYPGGVTSPESLWDLVTDGADAISAFPADRDWPVESLYDPDPARPGTSYVREGGFLYDAADFDAELFGVSPREALAMDPQQRLLLEVSWEVVERAGIDAASLRGSRTGVFAGLMYHDYATRLDSVPPEVEGYLSTGVAGSVVSGRVAFTFGFEGPAVTVDTACSSSLVALHLAAQSLRKGECTLALAGGVTVMSTPATFVELSRQRGLAPDGRCKSFAAAADGTGWGEGVGVVLLERLSDARRNGRRVLAVVRGSAVNQDGASNGLTAPNGSAQRRVIRQALAGAGLGVADVDVVEAHGTGTTLGDPIEAQALLATYGQGRPVDRPLWLGSVKSNIGHTQAAAGVAGVIKMVMALRHGRLPRTLHVDEPSPHVDWSAGAVELLTEGQDWPETGRPRRAGVSSFGISGTNAHVIIEAADPAAEESPLEAEDTERRRSGSDVVLPVVLSATGERGLRAHAELLRTHVAARPGLRVADVGFSTATTRSALTHRAVVMAADRSQLLAGLTALAAGETTPATVRETVRDGKCAVLFPGQGVRLGGSGAQLHAHFPVFAEAFDEVCGMFGQWLDQPLGDVVFARPDSPAARLIERTDYAQAGAFALGVGLFRLVHSWGVVPAFVAGHSIGEVVAGCVSGVLSLPDAVELVAARGRLMRELCGGGGMLAVSAGEDVVRRALMELALPAEVAAVNGPSSVVVSGDADAVDRVGEFCAGQGHRVRRLRVGHAFHSAGMDAMLPAYRRVVEGVAFGRGAIPVVSTVTGRVAGADELADPDHWVRNVREAVRFADAVSTLADRGVDRFVELGPDGVLTPMVAEVCAESERAVVAVPLLRSGEPEPATALTALARLHAAGTAVDWNAVYGESAPRRVDLPTYPFQRQRYWLMPAPDAAHDAAGLGLDPVDHPLLAAAMSTPGSGGQVFTGRISLGGHAWLADHAVHSAVVVPGTAFVEMALRAADETGCQVIEELTQEAPLVLPRQGDVQVRLLVEPADAAGRRAFTVHSRSEDGGDQPWTRHVGGLLATGPVSPPVELTEWPPRGADPIDFDPVDLYAGMSEAGFHYGPAFRGLRAAWRSGDTLFAEVSLSGPPAGQAGGFALHPALLDAALHVMAVDVPRTRTGRVPFAWTGVALHGSGATVLRVRISGVGTDTVSVVAADATGHPVVVVDSLALREMTAEQVGTTAAAASRSLYRVTWPVVSLLAAAPACRTITVDAEVAALFDTAGVPVEQYPDLGSVTVDGHVPAVVVVRPRSRTSGDLPRMAREAVAEALELVRTWLAHDRPGDARLVLLTRRAEWVTGVDGDTDPVQAAVAGLVRTAQAEHPGRVTLVDIDDDRESLRALPVALTIDEPRLAIRAGRVHAPRLARADRSGGEPPVLDPGGTVLITGATGALGRLAARHLVAAHGVRSLLLVSRRGADAPGAAELAAELRAAGATVQLAACDVADRAALARALAGVPATRPLTAVLHLAGTLDDGVVEAMTVERLDRVLSPKIDGAVHLDELTRDQDLSAFILFSSAAGVLGSPGQAGYAAANAFLDALAQQRRVRGHRAMSLAWGPWQSAGMAEALGTNDRARLSDSGLVPLSADEGAALFDAATTAGDPVLVPMRLDHTVLRARARVGALPALLRDLVRVPVRRAAVDVEPGAAGRALTGRLLASAAADRRRIVRELVSSHVAAVLGHGPDLVDVERSFDEIGFDSLTALELRNRLDGSTGLRLPATLVFDHPTPLALANHLLATLVEPGRAGAGVPARRTTSDEPIAIIAMSCRFPGGVDSPELFWQLVEDGVDAMTAFPLDRGWDTSPVSGADGDGYARLGAFLAGAADFDAGFFGVSPREALAMDPQQRLLLEASWEVVERAGIDPASLKGSRTGVFAGLMSHDYGSWLRDVPANVSGHGGLGVAGSVASGRVAFTFGFEGPAVTVDTACSSSLVAMHLAAQSLRNGESTLALAGGVTVMSTADIFTEISRQGGLAGDGRCKSFAAAADGTGWGEGVGVLLLERLSDARRNGRRVLAVLRGSAVNQDGASNGLTAPSGPAQQRVIRAALANAG</sequence>
<keyword evidence="3" id="KW-0596">Phosphopantetheine</keyword>
<comment type="cofactor">
    <cofactor evidence="1">
        <name>pantetheine 4'-phosphate</name>
        <dbReference type="ChEBI" id="CHEBI:47942"/>
    </cofactor>
</comment>
<dbReference type="InterPro" id="IPR036291">
    <property type="entry name" value="NAD(P)-bd_dom_sf"/>
</dbReference>
<feature type="domain" description="Carrier" evidence="10">
    <location>
        <begin position="1701"/>
        <end position="1775"/>
    </location>
</feature>
<dbReference type="Proteomes" id="UP001596004">
    <property type="component" value="Unassembled WGS sequence"/>
</dbReference>
<dbReference type="SUPFAM" id="SSF53901">
    <property type="entry name" value="Thiolase-like"/>
    <property type="match status" value="2"/>
</dbReference>
<dbReference type="InterPro" id="IPR014030">
    <property type="entry name" value="Ketoacyl_synth_N"/>
</dbReference>
<dbReference type="SUPFAM" id="SSF51735">
    <property type="entry name" value="NAD(P)-binding Rossmann-fold domains"/>
    <property type="match status" value="2"/>
</dbReference>
<evidence type="ECO:0000259" key="12">
    <source>
        <dbReference type="PROSITE" id="PS52019"/>
    </source>
</evidence>
<dbReference type="InterPro" id="IPR049900">
    <property type="entry name" value="PKS_mFAS_DH"/>
</dbReference>
<reference evidence="14" key="1">
    <citation type="journal article" date="2019" name="Int. J. Syst. Evol. Microbiol.">
        <title>The Global Catalogue of Microorganisms (GCM) 10K type strain sequencing project: providing services to taxonomists for standard genome sequencing and annotation.</title>
        <authorList>
            <consortium name="The Broad Institute Genomics Platform"/>
            <consortium name="The Broad Institute Genome Sequencing Center for Infectious Disease"/>
            <person name="Wu L."/>
            <person name="Ma J."/>
        </authorList>
    </citation>
    <scope>NUCLEOTIDE SEQUENCE [LARGE SCALE GENOMIC DNA]</scope>
    <source>
        <strain evidence="14">CGMCC 4.7132</strain>
    </source>
</reference>
<dbReference type="Pfam" id="PF16197">
    <property type="entry name" value="KAsynt_C_assoc"/>
    <property type="match status" value="1"/>
</dbReference>
<dbReference type="PROSITE" id="PS50075">
    <property type="entry name" value="CARRIER"/>
    <property type="match status" value="1"/>
</dbReference>
<dbReference type="InterPro" id="IPR006162">
    <property type="entry name" value="Ppantetheine_attach_site"/>
</dbReference>
<dbReference type="Pfam" id="PF02801">
    <property type="entry name" value="Ketoacyl-synt_C"/>
    <property type="match status" value="2"/>
</dbReference>
<dbReference type="Gene3D" id="3.40.366.10">
    <property type="entry name" value="Malonyl-Coenzyme A Acyl Carrier Protein, domain 2"/>
    <property type="match status" value="1"/>
</dbReference>
<dbReference type="PROSITE" id="PS52004">
    <property type="entry name" value="KS3_2"/>
    <property type="match status" value="2"/>
</dbReference>
<dbReference type="InterPro" id="IPR036736">
    <property type="entry name" value="ACP-like_sf"/>
</dbReference>
<dbReference type="InterPro" id="IPR016035">
    <property type="entry name" value="Acyl_Trfase/lysoPLipase"/>
</dbReference>
<dbReference type="InterPro" id="IPR016036">
    <property type="entry name" value="Malonyl_transacylase_ACP-bd"/>
</dbReference>
<keyword evidence="7" id="KW-0511">Multifunctional enzyme</keyword>
<keyword evidence="6" id="KW-0045">Antibiotic biosynthesis</keyword>
<keyword evidence="4" id="KW-0597">Phosphoprotein</keyword>
<dbReference type="SMART" id="SM00822">
    <property type="entry name" value="PKS_KR"/>
    <property type="match status" value="1"/>
</dbReference>
<dbReference type="Pfam" id="PF21089">
    <property type="entry name" value="PKS_DH_N"/>
    <property type="match status" value="1"/>
</dbReference>
<dbReference type="InterPro" id="IPR015083">
    <property type="entry name" value="NorB/c/GfsB-D-like_docking"/>
</dbReference>
<evidence type="ECO:0000256" key="5">
    <source>
        <dbReference type="ARBA" id="ARBA00022679"/>
    </source>
</evidence>
<dbReference type="PANTHER" id="PTHR43775:SF51">
    <property type="entry name" value="INACTIVE PHENOLPHTHIOCEROL SYNTHESIS POLYKETIDE SYNTHASE TYPE I PKS1-RELATED"/>
    <property type="match status" value="1"/>
</dbReference>
<keyword evidence="8" id="KW-0012">Acyltransferase</keyword>
<dbReference type="SUPFAM" id="SSF47336">
    <property type="entry name" value="ACP-like"/>
    <property type="match status" value="1"/>
</dbReference>
<dbReference type="InterPro" id="IPR020806">
    <property type="entry name" value="PKS_PP-bd"/>
</dbReference>
<dbReference type="InterPro" id="IPR009081">
    <property type="entry name" value="PP-bd_ACP"/>
</dbReference>
<dbReference type="SMART" id="SM01294">
    <property type="entry name" value="PKS_PP_betabranch"/>
    <property type="match status" value="1"/>
</dbReference>
<accession>A0ABV9CV46</accession>
<dbReference type="InterPro" id="IPR001227">
    <property type="entry name" value="Ac_transferase_dom_sf"/>
</dbReference>
<evidence type="ECO:0000256" key="7">
    <source>
        <dbReference type="ARBA" id="ARBA00023268"/>
    </source>
</evidence>
<dbReference type="SUPFAM" id="SSF55048">
    <property type="entry name" value="Probable ACP-binding domain of malonyl-CoA ACP transacylase"/>
    <property type="match status" value="1"/>
</dbReference>
<dbReference type="Gene3D" id="3.40.50.720">
    <property type="entry name" value="NAD(P)-binding Rossmann-like Domain"/>
    <property type="match status" value="1"/>
</dbReference>
<dbReference type="Pfam" id="PF08990">
    <property type="entry name" value="Docking"/>
    <property type="match status" value="1"/>
</dbReference>
<dbReference type="InterPro" id="IPR049552">
    <property type="entry name" value="PKS_DH_N"/>
</dbReference>
<dbReference type="InterPro" id="IPR050091">
    <property type="entry name" value="PKS_NRPS_Biosynth_Enz"/>
</dbReference>
<comment type="pathway">
    <text evidence="2">Antibiotic biosynthesis.</text>
</comment>
<dbReference type="Gene3D" id="3.10.129.110">
    <property type="entry name" value="Polyketide synthase dehydratase"/>
    <property type="match status" value="1"/>
</dbReference>
<feature type="active site" description="Proton donor; for dehydratase activity" evidence="9">
    <location>
        <position position="1141"/>
    </location>
</feature>
<dbReference type="InterPro" id="IPR055123">
    <property type="entry name" value="SpnB-like_Rossmann"/>
</dbReference>
<dbReference type="SMART" id="SM00827">
    <property type="entry name" value="PKS_AT"/>
    <property type="match status" value="1"/>
</dbReference>
<dbReference type="InterPro" id="IPR032821">
    <property type="entry name" value="PKS_assoc"/>
</dbReference>
<feature type="region of interest" description="N-terminal hotdog fold" evidence="9">
    <location>
        <begin position="942"/>
        <end position="1066"/>
    </location>
</feature>
<feature type="domain" description="Ketosynthase family 3 (KS3)" evidence="11">
    <location>
        <begin position="1793"/>
        <end position="2085"/>
    </location>
</feature>
<gene>
    <name evidence="13" type="ORF">ACFO60_38575</name>
</gene>
<evidence type="ECO:0000313" key="13">
    <source>
        <dbReference type="EMBL" id="MFC4536710.1"/>
    </source>
</evidence>
<dbReference type="InterPro" id="IPR057326">
    <property type="entry name" value="KR_dom"/>
</dbReference>
<evidence type="ECO:0000256" key="3">
    <source>
        <dbReference type="ARBA" id="ARBA00022450"/>
    </source>
</evidence>
<dbReference type="Pfam" id="PF08659">
    <property type="entry name" value="KR"/>
    <property type="match status" value="1"/>
</dbReference>
<feature type="region of interest" description="C-terminal hotdog fold" evidence="9">
    <location>
        <begin position="1080"/>
        <end position="1217"/>
    </location>
</feature>